<accession>A0A8T1UTP3</accession>
<comment type="caution">
    <text evidence="1">The sequence shown here is derived from an EMBL/GenBank/DDBJ whole genome shotgun (WGS) entry which is preliminary data.</text>
</comment>
<reference evidence="1" key="1">
    <citation type="submission" date="2021-01" db="EMBL/GenBank/DDBJ databases">
        <title>Phytophthora aleatoria, a newly-described species from Pinus radiata is distinct from Phytophthora cactorum isolates based on comparative genomics.</title>
        <authorList>
            <person name="Mcdougal R."/>
            <person name="Panda P."/>
            <person name="Williams N."/>
            <person name="Studholme D.J."/>
        </authorList>
    </citation>
    <scope>NUCLEOTIDE SEQUENCE</scope>
    <source>
        <strain evidence="1">NZFS 3830</strain>
    </source>
</reference>
<organism evidence="1 2">
    <name type="scientific">Phytophthora cactorum</name>
    <dbReference type="NCBI Taxonomy" id="29920"/>
    <lineage>
        <taxon>Eukaryota</taxon>
        <taxon>Sar</taxon>
        <taxon>Stramenopiles</taxon>
        <taxon>Oomycota</taxon>
        <taxon>Peronosporomycetes</taxon>
        <taxon>Peronosporales</taxon>
        <taxon>Peronosporaceae</taxon>
        <taxon>Phytophthora</taxon>
    </lineage>
</organism>
<dbReference type="AlphaFoldDB" id="A0A8T1UTP3"/>
<gene>
    <name evidence="1" type="ORF">JG687_00003687</name>
</gene>
<protein>
    <submittedName>
        <fullName evidence="1">Uncharacterized protein</fullName>
    </submittedName>
</protein>
<dbReference type="EMBL" id="JAENGZ010000117">
    <property type="protein sequence ID" value="KAG6968524.1"/>
    <property type="molecule type" value="Genomic_DNA"/>
</dbReference>
<evidence type="ECO:0000313" key="2">
    <source>
        <dbReference type="Proteomes" id="UP000688947"/>
    </source>
</evidence>
<evidence type="ECO:0000313" key="1">
    <source>
        <dbReference type="EMBL" id="KAG6968524.1"/>
    </source>
</evidence>
<proteinExistence type="predicted"/>
<dbReference type="Proteomes" id="UP000688947">
    <property type="component" value="Unassembled WGS sequence"/>
</dbReference>
<sequence length="201" mass="22043">MSRNQIIKLLIGTAPKASFSSILRHSQSTKGLSQSTSCVKSTAPTSKCGRVTSTGLQQLKRLTRNGFRTLKTADKSATDDVDEIGLNFSLKNRKKNVPGTGAFKAAAGARAVAAQAKKAEAAAKKLKMQNLFKFTYTRVHQHYPTFQEMRVMEKARADVIQVVFAAMKTRGWSKDQATVIGNRYYDCSSLLTSKITAFGKE</sequence>
<name>A0A8T1UTP3_9STRA</name>